<comment type="caution">
    <text evidence="2">The sequence shown here is derived from an EMBL/GenBank/DDBJ whole genome shotgun (WGS) entry which is preliminary data.</text>
</comment>
<dbReference type="EMBL" id="JANIIK010000116">
    <property type="protein sequence ID" value="KAJ3587595.1"/>
    <property type="molecule type" value="Genomic_DNA"/>
</dbReference>
<evidence type="ECO:0000256" key="1">
    <source>
        <dbReference type="SAM" id="SignalP"/>
    </source>
</evidence>
<keyword evidence="3" id="KW-1185">Reference proteome</keyword>
<name>A0A9Q0DFD6_9TELE</name>
<dbReference type="Proteomes" id="UP001148018">
    <property type="component" value="Unassembled WGS sequence"/>
</dbReference>
<organism evidence="2 3">
    <name type="scientific">Muraenolepis orangiensis</name>
    <name type="common">Patagonian moray cod</name>
    <dbReference type="NCBI Taxonomy" id="630683"/>
    <lineage>
        <taxon>Eukaryota</taxon>
        <taxon>Metazoa</taxon>
        <taxon>Chordata</taxon>
        <taxon>Craniata</taxon>
        <taxon>Vertebrata</taxon>
        <taxon>Euteleostomi</taxon>
        <taxon>Actinopterygii</taxon>
        <taxon>Neopterygii</taxon>
        <taxon>Teleostei</taxon>
        <taxon>Neoteleostei</taxon>
        <taxon>Acanthomorphata</taxon>
        <taxon>Zeiogadaria</taxon>
        <taxon>Gadariae</taxon>
        <taxon>Gadiformes</taxon>
        <taxon>Muraenolepidoidei</taxon>
        <taxon>Muraenolepididae</taxon>
        <taxon>Muraenolepis</taxon>
    </lineage>
</organism>
<sequence length="79" mass="8563">MFSLLSLGVLLLGGEMVVSAVSSDPPDSDRWLSSMSETDGYWGSFRDIGVERGSLQGDARCVLRRHLLSKQGPRVTAHA</sequence>
<protein>
    <submittedName>
        <fullName evidence="2">Uncharacterized protein</fullName>
    </submittedName>
</protein>
<evidence type="ECO:0000313" key="2">
    <source>
        <dbReference type="EMBL" id="KAJ3587595.1"/>
    </source>
</evidence>
<proteinExistence type="predicted"/>
<keyword evidence="1" id="KW-0732">Signal</keyword>
<reference evidence="2" key="1">
    <citation type="submission" date="2022-07" db="EMBL/GenBank/DDBJ databases">
        <title>Chromosome-level genome of Muraenolepis orangiensis.</title>
        <authorList>
            <person name="Kim J."/>
        </authorList>
    </citation>
    <scope>NUCLEOTIDE SEQUENCE</scope>
    <source>
        <strain evidence="2">KU_S4_2022</strain>
        <tissue evidence="2">Muscle</tissue>
    </source>
</reference>
<feature type="chain" id="PRO_5040120053" evidence="1">
    <location>
        <begin position="21"/>
        <end position="79"/>
    </location>
</feature>
<accession>A0A9Q0DFD6</accession>
<dbReference type="AlphaFoldDB" id="A0A9Q0DFD6"/>
<evidence type="ECO:0000313" key="3">
    <source>
        <dbReference type="Proteomes" id="UP001148018"/>
    </source>
</evidence>
<feature type="signal peptide" evidence="1">
    <location>
        <begin position="1"/>
        <end position="20"/>
    </location>
</feature>
<gene>
    <name evidence="2" type="ORF">NHX12_011192</name>
</gene>